<reference evidence="3" key="1">
    <citation type="journal article" date="2019" name="Int. J. Syst. Evol. Microbiol.">
        <title>The Global Catalogue of Microorganisms (GCM) 10K type strain sequencing project: providing services to taxonomists for standard genome sequencing and annotation.</title>
        <authorList>
            <consortium name="The Broad Institute Genomics Platform"/>
            <consortium name="The Broad Institute Genome Sequencing Center for Infectious Disease"/>
            <person name="Wu L."/>
            <person name="Ma J."/>
        </authorList>
    </citation>
    <scope>NUCLEOTIDE SEQUENCE [LARGE SCALE GENOMIC DNA]</scope>
    <source>
        <strain evidence="3">JCM 16916</strain>
    </source>
</reference>
<proteinExistence type="predicted"/>
<sequence>MPHSTRSSSTSAPCRLERRASPLLTCTLLLIGLAASFAVLASEMPRAAAWPLALAALAYGAWLARREGRKPAAELVIAADGRATVDGRQVDAISVRWRGPAAFVQWRDDDGRRCRHVFLPDTLPAARRRELRLAAPAARPARRAASMAP</sequence>
<dbReference type="RefSeq" id="WP_344758999.1">
    <property type="nucleotide sequence ID" value="NZ_BAAAZU010000004.1"/>
</dbReference>
<protein>
    <recommendedName>
        <fullName evidence="4">DUF2244 domain-containing protein</fullName>
    </recommendedName>
</protein>
<keyword evidence="1" id="KW-0472">Membrane</keyword>
<feature type="transmembrane region" description="Helical" evidence="1">
    <location>
        <begin position="47"/>
        <end position="64"/>
    </location>
</feature>
<feature type="transmembrane region" description="Helical" evidence="1">
    <location>
        <begin position="21"/>
        <end position="41"/>
    </location>
</feature>
<evidence type="ECO:0008006" key="4">
    <source>
        <dbReference type="Google" id="ProtNLM"/>
    </source>
</evidence>
<keyword evidence="1" id="KW-0812">Transmembrane</keyword>
<keyword evidence="1" id="KW-1133">Transmembrane helix</keyword>
<gene>
    <name evidence="2" type="ORF">GCM10022229_11520</name>
</gene>
<dbReference type="Proteomes" id="UP001501727">
    <property type="component" value="Unassembled WGS sequence"/>
</dbReference>
<evidence type="ECO:0000256" key="1">
    <source>
        <dbReference type="SAM" id="Phobius"/>
    </source>
</evidence>
<comment type="caution">
    <text evidence="2">The sequence shown here is derived from an EMBL/GenBank/DDBJ whole genome shotgun (WGS) entry which is preliminary data.</text>
</comment>
<evidence type="ECO:0000313" key="3">
    <source>
        <dbReference type="Proteomes" id="UP001501727"/>
    </source>
</evidence>
<name>A0ABP7MCB3_9GAMM</name>
<organism evidence="2 3">
    <name type="scientific">Luteimonas lutimaris</name>
    <dbReference type="NCBI Taxonomy" id="698645"/>
    <lineage>
        <taxon>Bacteria</taxon>
        <taxon>Pseudomonadati</taxon>
        <taxon>Pseudomonadota</taxon>
        <taxon>Gammaproteobacteria</taxon>
        <taxon>Lysobacterales</taxon>
        <taxon>Lysobacteraceae</taxon>
        <taxon>Luteimonas</taxon>
    </lineage>
</organism>
<keyword evidence="3" id="KW-1185">Reference proteome</keyword>
<evidence type="ECO:0000313" key="2">
    <source>
        <dbReference type="EMBL" id="GAA3919629.1"/>
    </source>
</evidence>
<dbReference type="EMBL" id="BAAAZU010000004">
    <property type="protein sequence ID" value="GAA3919629.1"/>
    <property type="molecule type" value="Genomic_DNA"/>
</dbReference>
<accession>A0ABP7MCB3</accession>